<keyword evidence="3" id="KW-1185">Reference proteome</keyword>
<evidence type="ECO:0000313" key="2">
    <source>
        <dbReference type="EMBL" id="MCJ8146555.1"/>
    </source>
</evidence>
<dbReference type="AlphaFoldDB" id="A0A9X1WZY8"/>
<gene>
    <name evidence="2" type="ORF">MKI79_06520</name>
</gene>
<name>A0A9X1WZY8_9GAMM</name>
<keyword evidence="1" id="KW-0732">Signal</keyword>
<dbReference type="EMBL" id="JAKUML010000008">
    <property type="protein sequence ID" value="MCJ8146555.1"/>
    <property type="molecule type" value="Genomic_DNA"/>
</dbReference>
<proteinExistence type="predicted"/>
<dbReference type="Proteomes" id="UP001139701">
    <property type="component" value="Unassembled WGS sequence"/>
</dbReference>
<dbReference type="RefSeq" id="WP_241571236.1">
    <property type="nucleotide sequence ID" value="NZ_JAKUML010000008.1"/>
</dbReference>
<evidence type="ECO:0000256" key="1">
    <source>
        <dbReference type="SAM" id="SignalP"/>
    </source>
</evidence>
<reference evidence="2" key="1">
    <citation type="submission" date="2022-02" db="EMBL/GenBank/DDBJ databases">
        <title>Acinetobacter A3.8 sp. nov., isolated from Sediment (Zhairuo Island).</title>
        <authorList>
            <person name="Zheng K."/>
        </authorList>
    </citation>
    <scope>NUCLEOTIDE SEQUENCE</scope>
    <source>
        <strain evidence="2">A3.8</strain>
    </source>
</reference>
<evidence type="ECO:0000313" key="3">
    <source>
        <dbReference type="Proteomes" id="UP001139701"/>
    </source>
</evidence>
<comment type="caution">
    <text evidence="2">The sequence shown here is derived from an EMBL/GenBank/DDBJ whole genome shotgun (WGS) entry which is preliminary data.</text>
</comment>
<organism evidence="2 3">
    <name type="scientific">Acinetobacter sedimenti</name>
    <dbReference type="NCBI Taxonomy" id="2919922"/>
    <lineage>
        <taxon>Bacteria</taxon>
        <taxon>Pseudomonadati</taxon>
        <taxon>Pseudomonadota</taxon>
        <taxon>Gammaproteobacteria</taxon>
        <taxon>Moraxellales</taxon>
        <taxon>Moraxellaceae</taxon>
        <taxon>Acinetobacter</taxon>
    </lineage>
</organism>
<feature type="chain" id="PRO_5040892798" evidence="1">
    <location>
        <begin position="21"/>
        <end position="322"/>
    </location>
</feature>
<sequence>MKGTIFIGLSALLFSSLAFSQDDYSKFRCNLKKFGENNSISEVHIVEIPKNTESRFNIIYDGRSELAQSYDYGNGIRWGYGAELNHLTSEYLFGGGSEDILDELRELREASEDGGIVWNFDFKELKLQESFDDGDERGMGAQILKEGSCEKVGFKPTKIYTDLVDRVEYYTQNYARDYHKKIFTDKNPLHSSYRLIATEKISGDDGTEQQANMLVDFAPANYWNKDDSRPYYKITFMAKLFNSKVGDSSLKPINDDSQYITAFVKCNVNPHTIRFTELYNNGDYDDRGYNRSQVRFNFDEQLLINYACAFVDAVNKADWPNP</sequence>
<protein>
    <submittedName>
        <fullName evidence="2">Uncharacterized protein</fullName>
    </submittedName>
</protein>
<accession>A0A9X1WZY8</accession>
<feature type="signal peptide" evidence="1">
    <location>
        <begin position="1"/>
        <end position="20"/>
    </location>
</feature>